<gene>
    <name evidence="2" type="ORF">CI610_01872</name>
</gene>
<evidence type="ECO:0000256" key="1">
    <source>
        <dbReference type="SAM" id="MobiDB-lite"/>
    </source>
</evidence>
<feature type="compositionally biased region" description="Basic and acidic residues" evidence="1">
    <location>
        <begin position="214"/>
        <end position="230"/>
    </location>
</feature>
<accession>A0A2H9T7G2</accession>
<reference evidence="2" key="1">
    <citation type="journal article" date="2017" name="Appl. Environ. Microbiol.">
        <title>Molecular characterization of an Endozoicomonas-like organism causing infection in king scallop Pecten maximus L.</title>
        <authorList>
            <person name="Cano I."/>
            <person name="van Aerle R."/>
            <person name="Ross S."/>
            <person name="Verner-Jeffreys D.W."/>
            <person name="Paley R.K."/>
            <person name="Rimmer G."/>
            <person name="Ryder D."/>
            <person name="Hooper P."/>
            <person name="Stone D."/>
            <person name="Feist S.W."/>
        </authorList>
    </citation>
    <scope>NUCLEOTIDE SEQUENCE</scope>
</reference>
<dbReference type="EMBL" id="NSIT01000091">
    <property type="protein sequence ID" value="PJE79153.1"/>
    <property type="molecule type" value="Genomic_DNA"/>
</dbReference>
<sequence length="413" mass="48696">MKFIFFLIITVLFSSPVISSPCDMEYCNNQLSSVFLLEEYKYLCADCAKEYAKKTKDNTCHVVFERQEKRKNIPVIYQCSEGYLIACKKHESLPKTTVFPSIYTKRYYVTVLSGEETTMEVDGNCYVLQFHGKRIKFPHDADDKKIEAAFIEQLDDCIDDSAVNSLYRKLTLFLHPDKTDKKEDYLFKKLGAEKERRLAEIARGYHRQAAQDTKTPRKNAEKTAEDHNYQRKEASQTYNFESFYKMFVEKKCWEEEDFYNLSKCSSENIDTTFDAKKNQISDDTEPGSRLFGTSYQPRYKMTTQYILRYFSFKDKKTSMPSVAENSFFFAARKYMDQYHNRWTIWKTDPQNLDDTIRNFDFESIPLDVSRVEDLPNWVNGCSHKFEEMIWNVAMKETINLLSMELKVPEASPR</sequence>
<organism evidence="2">
    <name type="scientific">invertebrate metagenome</name>
    <dbReference type="NCBI Taxonomy" id="1711999"/>
    <lineage>
        <taxon>unclassified sequences</taxon>
        <taxon>metagenomes</taxon>
        <taxon>organismal metagenomes</taxon>
    </lineage>
</organism>
<name>A0A2H9T7G2_9ZZZZ</name>
<comment type="caution">
    <text evidence="2">The sequence shown here is derived from an EMBL/GenBank/DDBJ whole genome shotgun (WGS) entry which is preliminary data.</text>
</comment>
<feature type="region of interest" description="Disordered" evidence="1">
    <location>
        <begin position="205"/>
        <end position="230"/>
    </location>
</feature>
<dbReference type="InterPro" id="IPR036869">
    <property type="entry name" value="J_dom_sf"/>
</dbReference>
<evidence type="ECO:0008006" key="3">
    <source>
        <dbReference type="Google" id="ProtNLM"/>
    </source>
</evidence>
<proteinExistence type="predicted"/>
<evidence type="ECO:0000313" key="2">
    <source>
        <dbReference type="EMBL" id="PJE79153.1"/>
    </source>
</evidence>
<protein>
    <recommendedName>
        <fullName evidence="3">J domain-containing protein</fullName>
    </recommendedName>
</protein>
<dbReference type="SUPFAM" id="SSF46565">
    <property type="entry name" value="Chaperone J-domain"/>
    <property type="match status" value="1"/>
</dbReference>
<dbReference type="AlphaFoldDB" id="A0A2H9T7G2"/>